<feature type="region of interest" description="Disordered" evidence="1">
    <location>
        <begin position="19"/>
        <end position="56"/>
    </location>
</feature>
<comment type="caution">
    <text evidence="3">The sequence shown here is derived from an EMBL/GenBank/DDBJ whole genome shotgun (WGS) entry which is preliminary data.</text>
</comment>
<evidence type="ECO:0000256" key="1">
    <source>
        <dbReference type="SAM" id="MobiDB-lite"/>
    </source>
</evidence>
<dbReference type="RefSeq" id="WP_407667774.1">
    <property type="nucleotide sequence ID" value="NZ_HF570958.1"/>
</dbReference>
<dbReference type="Proteomes" id="UP000035721">
    <property type="component" value="Unassembled WGS sequence"/>
</dbReference>
<dbReference type="AlphaFoldDB" id="A0A077M828"/>
<proteinExistence type="predicted"/>
<protein>
    <recommendedName>
        <fullName evidence="2">Antitoxin FitA-like ribbon-helix-helix domain-containing protein</fullName>
    </recommendedName>
</protein>
<dbReference type="Gene3D" id="1.10.1220.10">
    <property type="entry name" value="Met repressor-like"/>
    <property type="match status" value="1"/>
</dbReference>
<sequence length="56" mass="6323">MAQVLIRGLDEGVKRRLQERARRRGVSMEAEARDTRNTEDFSDAGLESLTNPFEGS</sequence>
<dbReference type="Pfam" id="PF22513">
    <property type="entry name" value="FitA-like_RHH"/>
    <property type="match status" value="1"/>
</dbReference>
<evidence type="ECO:0000259" key="2">
    <source>
        <dbReference type="Pfam" id="PF22513"/>
    </source>
</evidence>
<dbReference type="GO" id="GO:0006355">
    <property type="term" value="P:regulation of DNA-templated transcription"/>
    <property type="evidence" value="ECO:0007669"/>
    <property type="project" value="InterPro"/>
</dbReference>
<name>A0A077M828_9MICO</name>
<evidence type="ECO:0000313" key="3">
    <source>
        <dbReference type="EMBL" id="CCH80234.1"/>
    </source>
</evidence>
<reference evidence="3 4" key="1">
    <citation type="journal article" date="2013" name="ISME J.">
        <title>A metabolic model for members of the genus Tetrasphaera involved in enhanced biological phosphorus removal.</title>
        <authorList>
            <person name="Kristiansen R."/>
            <person name="Nguyen H.T.T."/>
            <person name="Saunders A.M."/>
            <person name="Nielsen J.L."/>
            <person name="Wimmer R."/>
            <person name="Le V.Q."/>
            <person name="McIlroy S.J."/>
            <person name="Petrovski S."/>
            <person name="Seviour R.J."/>
            <person name="Calteau A."/>
            <person name="Nielsen K.L."/>
            <person name="Nielsen P.H."/>
        </authorList>
    </citation>
    <scope>NUCLEOTIDE SEQUENCE [LARGE SCALE GENOMIC DNA]</scope>
    <source>
        <strain evidence="3 4">T1-X7</strain>
    </source>
</reference>
<dbReference type="EMBL" id="CAJB01000414">
    <property type="protein sequence ID" value="CCH80234.1"/>
    <property type="molecule type" value="Genomic_DNA"/>
</dbReference>
<gene>
    <name evidence="3" type="ORF">BN12_80025</name>
</gene>
<dbReference type="STRING" id="1194083.BN12_80025"/>
<evidence type="ECO:0000313" key="4">
    <source>
        <dbReference type="Proteomes" id="UP000035721"/>
    </source>
</evidence>
<accession>A0A077M828</accession>
<feature type="domain" description="Antitoxin FitA-like ribbon-helix-helix" evidence="2">
    <location>
        <begin position="2"/>
        <end position="34"/>
    </location>
</feature>
<organism evidence="3 4">
    <name type="scientific">Nostocoides japonicum T1-X7</name>
    <dbReference type="NCBI Taxonomy" id="1194083"/>
    <lineage>
        <taxon>Bacteria</taxon>
        <taxon>Bacillati</taxon>
        <taxon>Actinomycetota</taxon>
        <taxon>Actinomycetes</taxon>
        <taxon>Micrococcales</taxon>
        <taxon>Intrasporangiaceae</taxon>
        <taxon>Nostocoides</taxon>
    </lineage>
</organism>
<dbReference type="InterPro" id="IPR010985">
    <property type="entry name" value="Ribbon_hlx_hlx"/>
</dbReference>
<feature type="compositionally biased region" description="Basic and acidic residues" evidence="1">
    <location>
        <begin position="30"/>
        <end position="39"/>
    </location>
</feature>
<dbReference type="InterPro" id="IPR053853">
    <property type="entry name" value="FitA-like_RHH"/>
</dbReference>
<keyword evidence="4" id="KW-1185">Reference proteome</keyword>
<dbReference type="SUPFAM" id="SSF47598">
    <property type="entry name" value="Ribbon-helix-helix"/>
    <property type="match status" value="1"/>
</dbReference>
<dbReference type="InterPro" id="IPR013321">
    <property type="entry name" value="Arc_rbn_hlx_hlx"/>
</dbReference>